<name>A7EQ59_SCLS1</name>
<dbReference type="Proteomes" id="UP000001312">
    <property type="component" value="Unassembled WGS sequence"/>
</dbReference>
<proteinExistence type="predicted"/>
<dbReference type="AlphaFoldDB" id="A7EQ59"/>
<organism evidence="2 3">
    <name type="scientific">Sclerotinia sclerotiorum (strain ATCC 18683 / 1980 / Ss-1)</name>
    <name type="common">White mold</name>
    <name type="synonym">Whetzelinia sclerotiorum</name>
    <dbReference type="NCBI Taxonomy" id="665079"/>
    <lineage>
        <taxon>Eukaryota</taxon>
        <taxon>Fungi</taxon>
        <taxon>Dikarya</taxon>
        <taxon>Ascomycota</taxon>
        <taxon>Pezizomycotina</taxon>
        <taxon>Leotiomycetes</taxon>
        <taxon>Helotiales</taxon>
        <taxon>Sclerotiniaceae</taxon>
        <taxon>Sclerotinia</taxon>
    </lineage>
</organism>
<feature type="region of interest" description="Disordered" evidence="1">
    <location>
        <begin position="1"/>
        <end position="25"/>
    </location>
</feature>
<protein>
    <submittedName>
        <fullName evidence="2">Uncharacterized protein</fullName>
    </submittedName>
</protein>
<dbReference type="RefSeq" id="XP_001592012.1">
    <property type="nucleotide sequence ID" value="XM_001591962.1"/>
</dbReference>
<gene>
    <name evidence="2" type="ORF">SS1G_07459</name>
</gene>
<dbReference type="KEGG" id="ssl:SS1G_07459"/>
<sequence length="94" mass="10220">MPMASQDRAAVLDSQRSWTASVPGQPAFLDSQRSWTASVPGQPAFLDSQRSWTASVPGQPAFLDSQRSSAVHNVTLITLPCFLGDFVTKYHGVR</sequence>
<dbReference type="InParanoid" id="A7EQ59"/>
<evidence type="ECO:0000313" key="2">
    <source>
        <dbReference type="EMBL" id="EDO04975.1"/>
    </source>
</evidence>
<reference evidence="3" key="1">
    <citation type="journal article" date="2011" name="PLoS Genet.">
        <title>Genomic analysis of the necrotrophic fungal pathogens Sclerotinia sclerotiorum and Botrytis cinerea.</title>
        <authorList>
            <person name="Amselem J."/>
            <person name="Cuomo C.A."/>
            <person name="van Kan J.A."/>
            <person name="Viaud M."/>
            <person name="Benito E.P."/>
            <person name="Couloux A."/>
            <person name="Coutinho P.M."/>
            <person name="de Vries R.P."/>
            <person name="Dyer P.S."/>
            <person name="Fillinger S."/>
            <person name="Fournier E."/>
            <person name="Gout L."/>
            <person name="Hahn M."/>
            <person name="Kohn L."/>
            <person name="Lapalu N."/>
            <person name="Plummer K.M."/>
            <person name="Pradier J.M."/>
            <person name="Quevillon E."/>
            <person name="Sharon A."/>
            <person name="Simon A."/>
            <person name="ten Have A."/>
            <person name="Tudzynski B."/>
            <person name="Tudzynski P."/>
            <person name="Wincker P."/>
            <person name="Andrew M."/>
            <person name="Anthouard V."/>
            <person name="Beever R.E."/>
            <person name="Beffa R."/>
            <person name="Benoit I."/>
            <person name="Bouzid O."/>
            <person name="Brault B."/>
            <person name="Chen Z."/>
            <person name="Choquer M."/>
            <person name="Collemare J."/>
            <person name="Cotton P."/>
            <person name="Danchin E.G."/>
            <person name="Da Silva C."/>
            <person name="Gautier A."/>
            <person name="Giraud C."/>
            <person name="Giraud T."/>
            <person name="Gonzalez C."/>
            <person name="Grossetete S."/>
            <person name="Guldener U."/>
            <person name="Henrissat B."/>
            <person name="Howlett B.J."/>
            <person name="Kodira C."/>
            <person name="Kretschmer M."/>
            <person name="Lappartient A."/>
            <person name="Leroch M."/>
            <person name="Levis C."/>
            <person name="Mauceli E."/>
            <person name="Neuveglise C."/>
            <person name="Oeser B."/>
            <person name="Pearson M."/>
            <person name="Poulain J."/>
            <person name="Poussereau N."/>
            <person name="Quesneville H."/>
            <person name="Rascle C."/>
            <person name="Schumacher J."/>
            <person name="Segurens B."/>
            <person name="Sexton A."/>
            <person name="Silva E."/>
            <person name="Sirven C."/>
            <person name="Soanes D.M."/>
            <person name="Talbot N.J."/>
            <person name="Templeton M."/>
            <person name="Yandava C."/>
            <person name="Yarden O."/>
            <person name="Zeng Q."/>
            <person name="Rollins J.A."/>
            <person name="Lebrun M.H."/>
            <person name="Dickman M."/>
        </authorList>
    </citation>
    <scope>NUCLEOTIDE SEQUENCE [LARGE SCALE GENOMIC DNA]</scope>
    <source>
        <strain evidence="3">ATCC 18683 / 1980 / Ss-1</strain>
    </source>
</reference>
<keyword evidence="3" id="KW-1185">Reference proteome</keyword>
<dbReference type="GeneID" id="5487804"/>
<evidence type="ECO:0000256" key="1">
    <source>
        <dbReference type="SAM" id="MobiDB-lite"/>
    </source>
</evidence>
<accession>A7EQ59</accession>
<dbReference type="EMBL" id="CH476629">
    <property type="protein sequence ID" value="EDO04975.1"/>
    <property type="molecule type" value="Genomic_DNA"/>
</dbReference>
<evidence type="ECO:0000313" key="3">
    <source>
        <dbReference type="Proteomes" id="UP000001312"/>
    </source>
</evidence>
<dbReference type="HOGENOM" id="CLU_2387512_0_0_1"/>